<dbReference type="InterPro" id="IPR035413">
    <property type="entry name" value="Terminase_L_C"/>
</dbReference>
<reference evidence="3 4" key="1">
    <citation type="submission" date="2019-12" db="EMBL/GenBank/DDBJ databases">
        <title>Lactobacillus hilgardii FLUB.</title>
        <authorList>
            <person name="Gustaw K."/>
        </authorList>
    </citation>
    <scope>NUCLEOTIDE SEQUENCE [LARGE SCALE GENOMIC DNA]</scope>
    <source>
        <strain evidence="3 4">FLUB</strain>
    </source>
</reference>
<accession>A0A6P1EA02</accession>
<protein>
    <submittedName>
        <fullName evidence="3">PBSX family phage terminase large subunit</fullName>
    </submittedName>
</protein>
<evidence type="ECO:0000259" key="2">
    <source>
        <dbReference type="Pfam" id="PF17288"/>
    </source>
</evidence>
<name>A0A6P1EA02_LENHI</name>
<dbReference type="InterPro" id="IPR052380">
    <property type="entry name" value="Viral_DNA_packaging_terminase"/>
</dbReference>
<dbReference type="Pfam" id="PF04466">
    <property type="entry name" value="Terminase_3"/>
    <property type="match status" value="1"/>
</dbReference>
<gene>
    <name evidence="3" type="ORF">GQR93_09780</name>
</gene>
<dbReference type="PANTHER" id="PTHR39184">
    <property type="match status" value="1"/>
</dbReference>
<dbReference type="InterPro" id="IPR006437">
    <property type="entry name" value="Phage_terminase_lsu"/>
</dbReference>
<evidence type="ECO:0000313" key="4">
    <source>
        <dbReference type="Proteomes" id="UP000465035"/>
    </source>
</evidence>
<evidence type="ECO:0000313" key="3">
    <source>
        <dbReference type="EMBL" id="QHB53429.1"/>
    </source>
</evidence>
<dbReference type="EMBL" id="CP047121">
    <property type="protein sequence ID" value="QHB53429.1"/>
    <property type="molecule type" value="Genomic_DNA"/>
</dbReference>
<organism evidence="3 4">
    <name type="scientific">Lentilactobacillus hilgardii</name>
    <name type="common">Lactobacillus hilgardii</name>
    <dbReference type="NCBI Taxonomy" id="1588"/>
    <lineage>
        <taxon>Bacteria</taxon>
        <taxon>Bacillati</taxon>
        <taxon>Bacillota</taxon>
        <taxon>Bacilli</taxon>
        <taxon>Lactobacillales</taxon>
        <taxon>Lactobacillaceae</taxon>
        <taxon>Lentilactobacillus</taxon>
    </lineage>
</organism>
<dbReference type="InterPro" id="IPR027417">
    <property type="entry name" value="P-loop_NTPase"/>
</dbReference>
<dbReference type="Gene3D" id="3.40.50.300">
    <property type="entry name" value="P-loop containing nucleotide triphosphate hydrolases"/>
    <property type="match status" value="1"/>
</dbReference>
<feature type="domain" description="Phage terminase large subunit N-terminal" evidence="1">
    <location>
        <begin position="36"/>
        <end position="236"/>
    </location>
</feature>
<dbReference type="AlphaFoldDB" id="A0A6P1EA02"/>
<dbReference type="InterPro" id="IPR035412">
    <property type="entry name" value="Terminase_L_N"/>
</dbReference>
<proteinExistence type="predicted"/>
<dbReference type="PANTHER" id="PTHR39184:SF1">
    <property type="entry name" value="PBSX PHAGE TERMINASE LARGE SUBUNIT"/>
    <property type="match status" value="1"/>
</dbReference>
<sequence length="423" mass="48480">MFRRRVIVMVRLSSLIAPSFYRLHWDLKQHKHSNYWLKGGRGSTKSSFISLEIVMRIMIDPDANAIVLRKVAATLRDSVFDQYLWAIDQLGVSDLWLDSVSPMQLTYLPTGQQIRFKGADKPQKVKSQKFRRGYTKFKHYEEAADFNGMVEIRNINQSLNRGGSNIITFYSYNPPASQNNWVNEASDAATLREDTLVHSSDYRSVPKAWLGKEFLADAEQLKKDNPKAYAHEYLGEVTGTGAEVFNNLTIREITDEEISHFDKIYHGLDFGFAHDPLAYGDAYWDSARRRIFLFNEIYQVGMTNREAVEAIKKLNPMNEPVIADSAEPRTIAEFRDLGINVMGAKKGPGSREHGFKWLQDLREIVIDPRRCPNTAREFKGYELAKDANGNFKAGYPDGNDHTIDKTRYELESLMKKGGFVPWK</sequence>
<dbReference type="Pfam" id="PF17288">
    <property type="entry name" value="Terminase_3C"/>
    <property type="match status" value="1"/>
</dbReference>
<dbReference type="NCBIfam" id="TIGR01547">
    <property type="entry name" value="phage_term_2"/>
    <property type="match status" value="1"/>
</dbReference>
<feature type="domain" description="Phage terminase large subunit C-terminal" evidence="2">
    <location>
        <begin position="269"/>
        <end position="411"/>
    </location>
</feature>
<dbReference type="Proteomes" id="UP000465035">
    <property type="component" value="Chromosome"/>
</dbReference>
<evidence type="ECO:0000259" key="1">
    <source>
        <dbReference type="Pfam" id="PF04466"/>
    </source>
</evidence>
<dbReference type="Gene3D" id="3.30.420.280">
    <property type="match status" value="1"/>
</dbReference>